<evidence type="ECO:0000259" key="10">
    <source>
        <dbReference type="PROSITE" id="PS50048"/>
    </source>
</evidence>
<comment type="subcellular location">
    <subcellularLocation>
        <location evidence="1">Nucleus</location>
    </subcellularLocation>
</comment>
<evidence type="ECO:0000256" key="4">
    <source>
        <dbReference type="ARBA" id="ARBA00023015"/>
    </source>
</evidence>
<dbReference type="STRING" id="36022.A0A1V2L6F4"/>
<dbReference type="GO" id="GO:0043565">
    <property type="term" value="F:sequence-specific DNA binding"/>
    <property type="evidence" value="ECO:0007669"/>
    <property type="project" value="TreeGrafter"/>
</dbReference>
<protein>
    <submittedName>
        <fullName evidence="11">Positive regulator of purine utilization</fullName>
    </submittedName>
</protein>
<dbReference type="GO" id="GO:0005634">
    <property type="term" value="C:nucleus"/>
    <property type="evidence" value="ECO:0007669"/>
    <property type="project" value="UniProtKB-SubCell"/>
</dbReference>
<dbReference type="PANTHER" id="PTHR47782:SF12">
    <property type="entry name" value="ZN(II)2CYS6 TRANSCRIPTION FACTOR (EUROFUNG)"/>
    <property type="match status" value="1"/>
</dbReference>
<dbReference type="Pfam" id="PF04082">
    <property type="entry name" value="Fungal_trans"/>
    <property type="match status" value="1"/>
</dbReference>
<feature type="domain" description="Zn(2)-C6 fungal-type" evidence="10">
    <location>
        <begin position="86"/>
        <end position="116"/>
    </location>
</feature>
<feature type="compositionally biased region" description="Basic and acidic residues" evidence="8">
    <location>
        <begin position="697"/>
        <end position="708"/>
    </location>
</feature>
<evidence type="ECO:0000313" key="11">
    <source>
        <dbReference type="EMBL" id="ONH67487.1"/>
    </source>
</evidence>
<dbReference type="PANTHER" id="PTHR47782">
    <property type="entry name" value="ZN(II)2CYS6 TRANSCRIPTION FACTOR (EUROFUNG)-RELATED"/>
    <property type="match status" value="1"/>
</dbReference>
<dbReference type="VEuPathDB" id="FungiDB:BON22_2718"/>
<dbReference type="GO" id="GO:0008270">
    <property type="term" value="F:zinc ion binding"/>
    <property type="evidence" value="ECO:0007669"/>
    <property type="project" value="InterPro"/>
</dbReference>
<keyword evidence="9" id="KW-1133">Transmembrane helix</keyword>
<dbReference type="CDD" id="cd12148">
    <property type="entry name" value="fungal_TF_MHR"/>
    <property type="match status" value="1"/>
</dbReference>
<evidence type="ECO:0000256" key="7">
    <source>
        <dbReference type="ARBA" id="ARBA00023242"/>
    </source>
</evidence>
<feature type="compositionally biased region" description="Polar residues" evidence="8">
    <location>
        <begin position="1"/>
        <end position="10"/>
    </location>
</feature>
<gene>
    <name evidence="11" type="ORF">BON22_2718</name>
</gene>
<dbReference type="InterPro" id="IPR036864">
    <property type="entry name" value="Zn2-C6_fun-type_DNA-bd_sf"/>
</dbReference>
<evidence type="ECO:0000256" key="1">
    <source>
        <dbReference type="ARBA" id="ARBA00004123"/>
    </source>
</evidence>
<dbReference type="Proteomes" id="UP000189513">
    <property type="component" value="Unassembled WGS sequence"/>
</dbReference>
<dbReference type="CDD" id="cd00067">
    <property type="entry name" value="GAL4"/>
    <property type="match status" value="1"/>
</dbReference>
<keyword evidence="9" id="KW-0472">Membrane</keyword>
<proteinExistence type="predicted"/>
<dbReference type="OMA" id="SSHGMWY"/>
<accession>A0A1V2L6F4</accession>
<dbReference type="PROSITE" id="PS50048">
    <property type="entry name" value="ZN2_CY6_FUNGAL_2"/>
    <property type="match status" value="1"/>
</dbReference>
<sequence>MLNPHSSQDAHNLLGRFPLSTNSSSHGTLPTSLSSLLETPTVTAQASAKALSPASEASTPGSSTPSLSSTMGQSKNPHDKKGRSTSCMLCQKRKQKCDHRLPSCTTCIKAGVKCVQPAKYAVKQPEKDDYTIMLEKKVKFLEKILDANNIMIDQHGQIGAKKNFKYKKLSPFLGDQQQQQQQQQPIMNKLVMPTLPVPHGRTLPAISDTLPSKVPVNKHYITLDSVDYTNSLFAKYNLKELFSYDPVFDVDEKLSRAFLDIHFTRLHFKYPLLDEEEIFEFHNAYVTNNLAGYMNDNDHFHYCCARMWMVFAISSCLHMSTGKYRGPPPARYCSTAMRHISKCEALADESKIEILTLTVLYLIRTDKDSSCLYDIIRDAMSLCLKMGLNKSSTYAGLSWRDKLRKLRLWWCVYLLERMISIAVGKPYTLAESSVDEDIPFFEYDSSKSRHPQNASFINQSIKLRRIESRFVSELSISANLDPQQVNKRQIPLVEKYFQELEIWRSRCGAFANGLEDETLRLYYYRSVRLLIQPFLELLDPMDRLFRECQAAAGHICQLFKVFHEKTVFGHSTTAIHTVFVAGVTLIYCLWLARNKDDMKRKALGDVSKHTRPQVSESLFNGLNDLCACSICLYVMTERSKFALIFRDTFDQLMSATIGNLIERCGPDSSEIIYAPGMPPAVLRRSHNHLSYNPTGQERTDEDRMEQAERRRKQGQLQKSAVPKSLSHLLINSPPLKPEEDIQPDQMPPRKKSKIESQFASEAGTPSIPPDFNLSAFAYPSSTHHGSVSAATSTASSISTPQSSIPSELTPFNGGANTMITNISAWSGESGVPITTSLFDHSSYTTKTGGSNNDVVISSGNGRAVKPGDQNYLWNVPVEEFWNNNEDSAFLT</sequence>
<keyword evidence="6" id="KW-0804">Transcription</keyword>
<feature type="compositionally biased region" description="Low complexity" evidence="8">
    <location>
        <begin position="23"/>
        <end position="41"/>
    </location>
</feature>
<dbReference type="GO" id="GO:0045944">
    <property type="term" value="P:positive regulation of transcription by RNA polymerase II"/>
    <property type="evidence" value="ECO:0007669"/>
    <property type="project" value="TreeGrafter"/>
</dbReference>
<keyword evidence="7" id="KW-0539">Nucleus</keyword>
<dbReference type="InterPro" id="IPR007219">
    <property type="entry name" value="XnlR_reg_dom"/>
</dbReference>
<name>A0A1V2L6F4_CYBFA</name>
<dbReference type="InterPro" id="IPR052202">
    <property type="entry name" value="Yeast_MetPath_Reg"/>
</dbReference>
<dbReference type="AlphaFoldDB" id="A0A1V2L6F4"/>
<evidence type="ECO:0000256" key="5">
    <source>
        <dbReference type="ARBA" id="ARBA00023125"/>
    </source>
</evidence>
<keyword evidence="3" id="KW-0862">Zinc</keyword>
<keyword evidence="12" id="KW-1185">Reference proteome</keyword>
<evidence type="ECO:0000256" key="9">
    <source>
        <dbReference type="SAM" id="Phobius"/>
    </source>
</evidence>
<dbReference type="GO" id="GO:0006351">
    <property type="term" value="P:DNA-templated transcription"/>
    <property type="evidence" value="ECO:0007669"/>
    <property type="project" value="InterPro"/>
</dbReference>
<feature type="region of interest" description="Disordered" evidence="8">
    <location>
        <begin position="1"/>
        <end position="85"/>
    </location>
</feature>
<feature type="transmembrane region" description="Helical" evidence="9">
    <location>
        <begin position="574"/>
        <end position="592"/>
    </location>
</feature>
<evidence type="ECO:0000256" key="6">
    <source>
        <dbReference type="ARBA" id="ARBA00023163"/>
    </source>
</evidence>
<comment type="caution">
    <text evidence="11">The sequence shown here is derived from an EMBL/GenBank/DDBJ whole genome shotgun (WGS) entry which is preliminary data.</text>
</comment>
<dbReference type="SMART" id="SM00906">
    <property type="entry name" value="Fungal_trans"/>
    <property type="match status" value="1"/>
</dbReference>
<evidence type="ECO:0000256" key="2">
    <source>
        <dbReference type="ARBA" id="ARBA00022723"/>
    </source>
</evidence>
<evidence type="ECO:0000256" key="3">
    <source>
        <dbReference type="ARBA" id="ARBA00022833"/>
    </source>
</evidence>
<organism evidence="11 12">
    <name type="scientific">Cyberlindnera fabianii</name>
    <name type="common">Yeast</name>
    <name type="synonym">Hansenula fabianii</name>
    <dbReference type="NCBI Taxonomy" id="36022"/>
    <lineage>
        <taxon>Eukaryota</taxon>
        <taxon>Fungi</taxon>
        <taxon>Dikarya</taxon>
        <taxon>Ascomycota</taxon>
        <taxon>Saccharomycotina</taxon>
        <taxon>Saccharomycetes</taxon>
        <taxon>Phaffomycetales</taxon>
        <taxon>Phaffomycetaceae</taxon>
        <taxon>Cyberlindnera</taxon>
    </lineage>
</organism>
<reference evidence="12" key="1">
    <citation type="journal article" date="2017" name="Genome Announc.">
        <title>Genome sequences of Cyberlindnera fabianii 65, Pichia kudriavzevii 129, and Saccharomyces cerevisiae 131 isolated from fermented masau fruits in Zimbabwe.</title>
        <authorList>
            <person name="van Rijswijck I.M.H."/>
            <person name="Derks M.F.L."/>
            <person name="Abee T."/>
            <person name="de Ridder D."/>
            <person name="Smid E.J."/>
        </authorList>
    </citation>
    <scope>NUCLEOTIDE SEQUENCE [LARGE SCALE GENOMIC DNA]</scope>
    <source>
        <strain evidence="12">65</strain>
    </source>
</reference>
<keyword evidence="9" id="KW-0812">Transmembrane</keyword>
<dbReference type="GO" id="GO:0000981">
    <property type="term" value="F:DNA-binding transcription factor activity, RNA polymerase II-specific"/>
    <property type="evidence" value="ECO:0007669"/>
    <property type="project" value="InterPro"/>
</dbReference>
<dbReference type="Pfam" id="PF00172">
    <property type="entry name" value="Zn_clus"/>
    <property type="match status" value="1"/>
</dbReference>
<keyword evidence="4" id="KW-0805">Transcription regulation</keyword>
<dbReference type="SMART" id="SM00066">
    <property type="entry name" value="GAL4"/>
    <property type="match status" value="1"/>
</dbReference>
<keyword evidence="2" id="KW-0479">Metal-binding</keyword>
<dbReference type="InterPro" id="IPR001138">
    <property type="entry name" value="Zn2Cys6_DnaBD"/>
</dbReference>
<dbReference type="Gene3D" id="4.10.240.10">
    <property type="entry name" value="Zn(2)-C6 fungal-type DNA-binding domain"/>
    <property type="match status" value="1"/>
</dbReference>
<evidence type="ECO:0000313" key="12">
    <source>
        <dbReference type="Proteomes" id="UP000189513"/>
    </source>
</evidence>
<feature type="region of interest" description="Disordered" evidence="8">
    <location>
        <begin position="684"/>
        <end position="767"/>
    </location>
</feature>
<evidence type="ECO:0000256" key="8">
    <source>
        <dbReference type="SAM" id="MobiDB-lite"/>
    </source>
</evidence>
<dbReference type="SUPFAM" id="SSF57701">
    <property type="entry name" value="Zn2/Cys6 DNA-binding domain"/>
    <property type="match status" value="1"/>
</dbReference>
<keyword evidence="5" id="KW-0238">DNA-binding</keyword>
<dbReference type="EMBL" id="MPUK01000004">
    <property type="protein sequence ID" value="ONH67487.1"/>
    <property type="molecule type" value="Genomic_DNA"/>
</dbReference>
<feature type="compositionally biased region" description="Low complexity" evidence="8">
    <location>
        <begin position="58"/>
        <end position="74"/>
    </location>
</feature>